<protein>
    <submittedName>
        <fullName evidence="1">Uncharacterized protein</fullName>
    </submittedName>
</protein>
<organism evidence="1 2">
    <name type="scientific">Schistosoma margrebowiei</name>
    <dbReference type="NCBI Taxonomy" id="48269"/>
    <lineage>
        <taxon>Eukaryota</taxon>
        <taxon>Metazoa</taxon>
        <taxon>Spiralia</taxon>
        <taxon>Lophotrochozoa</taxon>
        <taxon>Platyhelminthes</taxon>
        <taxon>Trematoda</taxon>
        <taxon>Digenea</taxon>
        <taxon>Strigeidida</taxon>
        <taxon>Schistosomatoidea</taxon>
        <taxon>Schistosomatidae</taxon>
        <taxon>Schistosoma</taxon>
    </lineage>
</organism>
<dbReference type="EMBL" id="UZAI01001175">
    <property type="protein sequence ID" value="VDO59401.1"/>
    <property type="molecule type" value="Genomic_DNA"/>
</dbReference>
<accession>A0A183LJB5</accession>
<dbReference type="AlphaFoldDB" id="A0A183LJB5"/>
<evidence type="ECO:0000313" key="1">
    <source>
        <dbReference type="EMBL" id="VDO59401.1"/>
    </source>
</evidence>
<gene>
    <name evidence="1" type="ORF">SMRZ_LOCUS3890</name>
</gene>
<keyword evidence="2" id="KW-1185">Reference proteome</keyword>
<sequence>MRRLFDLTKNLARKYGKPEWPVRDKVRKPITEIQEQKNIWVEHIEELSKRPASMKSPDIETAHTDLPIIGNSPTIEGVRTVIRQIRSGKAVRPDNAPPEALKSHVKSTAKMLHILLKKSS</sequence>
<proteinExistence type="predicted"/>
<dbReference type="Proteomes" id="UP000277204">
    <property type="component" value="Unassembled WGS sequence"/>
</dbReference>
<reference evidence="1 2" key="1">
    <citation type="submission" date="2018-11" db="EMBL/GenBank/DDBJ databases">
        <authorList>
            <consortium name="Pathogen Informatics"/>
        </authorList>
    </citation>
    <scope>NUCLEOTIDE SEQUENCE [LARGE SCALE GENOMIC DNA]</scope>
    <source>
        <strain evidence="1 2">Zambia</strain>
    </source>
</reference>
<evidence type="ECO:0000313" key="2">
    <source>
        <dbReference type="Proteomes" id="UP000277204"/>
    </source>
</evidence>
<name>A0A183LJB5_9TREM</name>